<dbReference type="STRING" id="93625.A0A409VQD2"/>
<accession>A0A409VQD2</accession>
<dbReference type="EMBL" id="NHYD01003957">
    <property type="protein sequence ID" value="PPQ68439.1"/>
    <property type="molecule type" value="Genomic_DNA"/>
</dbReference>
<protein>
    <recommendedName>
        <fullName evidence="4">Alpha/beta hydrolase fold-3 domain-containing protein</fullName>
    </recommendedName>
</protein>
<dbReference type="FunCoup" id="A0A409VQD2">
    <property type="interactions" value="20"/>
</dbReference>
<dbReference type="InterPro" id="IPR019436">
    <property type="entry name" value="Say1-like"/>
</dbReference>
<comment type="caution">
    <text evidence="2">The sequence shown here is derived from an EMBL/GenBank/DDBJ whole genome shotgun (WGS) entry which is preliminary data.</text>
</comment>
<dbReference type="AlphaFoldDB" id="A0A409VQD2"/>
<dbReference type="Gene3D" id="3.40.50.1820">
    <property type="entry name" value="alpha/beta hydrolase"/>
    <property type="match status" value="1"/>
</dbReference>
<gene>
    <name evidence="2" type="ORF">CVT25_007832</name>
</gene>
<keyword evidence="1" id="KW-0378">Hydrolase</keyword>
<dbReference type="PANTHER" id="PTHR48081:SF31">
    <property type="entry name" value="STERYL ACETYL HYDROLASE MUG81-RELATED"/>
    <property type="match status" value="1"/>
</dbReference>
<dbReference type="InterPro" id="IPR050300">
    <property type="entry name" value="GDXG_lipolytic_enzyme"/>
</dbReference>
<evidence type="ECO:0000313" key="3">
    <source>
        <dbReference type="Proteomes" id="UP000283269"/>
    </source>
</evidence>
<dbReference type="PANTHER" id="PTHR48081">
    <property type="entry name" value="AB HYDROLASE SUPERFAMILY PROTEIN C4A8.06C"/>
    <property type="match status" value="1"/>
</dbReference>
<dbReference type="SUPFAM" id="SSF53474">
    <property type="entry name" value="alpha/beta-Hydrolases"/>
    <property type="match status" value="1"/>
</dbReference>
<proteinExistence type="predicted"/>
<dbReference type="Pfam" id="PF10340">
    <property type="entry name" value="Say1_Mug180"/>
    <property type="match status" value="1"/>
</dbReference>
<evidence type="ECO:0000313" key="2">
    <source>
        <dbReference type="EMBL" id="PPQ68439.1"/>
    </source>
</evidence>
<name>A0A409VQD2_PSICY</name>
<dbReference type="OrthoDB" id="2152029at2759"/>
<organism evidence="2 3">
    <name type="scientific">Psilocybe cyanescens</name>
    <dbReference type="NCBI Taxonomy" id="93625"/>
    <lineage>
        <taxon>Eukaryota</taxon>
        <taxon>Fungi</taxon>
        <taxon>Dikarya</taxon>
        <taxon>Basidiomycota</taxon>
        <taxon>Agaricomycotina</taxon>
        <taxon>Agaricomycetes</taxon>
        <taxon>Agaricomycetidae</taxon>
        <taxon>Agaricales</taxon>
        <taxon>Agaricineae</taxon>
        <taxon>Strophariaceae</taxon>
        <taxon>Psilocybe</taxon>
    </lineage>
</organism>
<dbReference type="InterPro" id="IPR029058">
    <property type="entry name" value="AB_hydrolase_fold"/>
</dbReference>
<sequence>MNVRVIWDLGRNTANLLFFLFTLRERKKTWRRVVGDAGFRWFVYTQTVPGLVTIIGPSIQTYKKWCKQNSVQPIIETIGVGAEQAQLMWIGSKQPERVILYLHGGGFSLPMGDYSVKFWRYVQLALQEQGGADVSVAILDYSLIPEVEFPTPLRQTVATIDHLISNGIHGSNIQITGDSAGGNLVLQFLLHMLHPVDGVPSVPPGTKLRGAYLMSPWVFLRAREGVRSYSENDNWDVVAPAAKFADFGDRVIAGLPDEAGLPYIDASYAPPGWYANAESIVDRVLITGGGMECIRDDIIEFAQTFCKDHGGAQLLIDEYGVHNDPFYDFMVDEKKLSELTPKIIRWFVEGFSKF</sequence>
<reference evidence="2 3" key="1">
    <citation type="journal article" date="2018" name="Evol. Lett.">
        <title>Horizontal gene cluster transfer increased hallucinogenic mushroom diversity.</title>
        <authorList>
            <person name="Reynolds H.T."/>
            <person name="Vijayakumar V."/>
            <person name="Gluck-Thaler E."/>
            <person name="Korotkin H.B."/>
            <person name="Matheny P.B."/>
            <person name="Slot J.C."/>
        </authorList>
    </citation>
    <scope>NUCLEOTIDE SEQUENCE [LARGE SCALE GENOMIC DNA]</scope>
    <source>
        <strain evidence="2 3">2631</strain>
    </source>
</reference>
<dbReference type="GO" id="GO:0016787">
    <property type="term" value="F:hydrolase activity"/>
    <property type="evidence" value="ECO:0007669"/>
    <property type="project" value="UniProtKB-KW"/>
</dbReference>
<dbReference type="InParanoid" id="A0A409VQD2"/>
<evidence type="ECO:0008006" key="4">
    <source>
        <dbReference type="Google" id="ProtNLM"/>
    </source>
</evidence>
<keyword evidence="3" id="KW-1185">Reference proteome</keyword>
<evidence type="ECO:0000256" key="1">
    <source>
        <dbReference type="ARBA" id="ARBA00022801"/>
    </source>
</evidence>
<dbReference type="Proteomes" id="UP000283269">
    <property type="component" value="Unassembled WGS sequence"/>
</dbReference>